<gene>
    <name evidence="2" type="ORF">PCASD_04978</name>
</gene>
<dbReference type="AlphaFoldDB" id="A0A2N5VD87"/>
<comment type="caution">
    <text evidence="2">The sequence shown here is derived from an EMBL/GenBank/DDBJ whole genome shotgun (WGS) entry which is preliminary data.</text>
</comment>
<name>A0A2N5VD87_9BASI</name>
<evidence type="ECO:0000313" key="3">
    <source>
        <dbReference type="Proteomes" id="UP000235392"/>
    </source>
</evidence>
<feature type="region of interest" description="Disordered" evidence="1">
    <location>
        <begin position="465"/>
        <end position="496"/>
    </location>
</feature>
<sequence>MSQSISRSVRRISGPQRCHPHQQLFVRVRALLQENQAAKASSLFIQDIDSRLALKAKPGNRDEPHDEWLWKTAVLFRSYSHPDLALQVFNRLSAHLPVPIKAAVSAVQACSDLVWQHPASRHPHHQGTYDGRPPAGCEVHPPHTQLAHSLLQLTHRYETSRMPSSSSSSTQQLGGLQHHPATEKPAQPIDEGHTRVLEVIMANIIKLGDMDWIVSILRDFYPRYTQQLGAHLYPDSSSSLPSSSTSAEEALDTQPLEPDEIPSGRLVKFLVTGYMVCKDLRRAYGVVTFHRTLLDGRARATSGYWQQRDVTPEVTFLRGISRTTVGSVEMRMRMVARVLRNLGREKGEGQQLETYVLDGLLEMRVRLGAGWGFRCQQQATLAVVRAAVGCQLALFLLHRARPSTFPIPSTAELVHGTAQGQHSISSWIFRPSAATFSLLLLALRAHLRFQTRPIPRAPSPALNDSTIHGSYSQQQQQHDLDVVERRPKKRRPSPGAHRAILAQILAFEDLHRPAACLPGGPLGLLSDEPPPHGRPGCLPTRLELLTAKNVRLLVESLLVARDYVSVWVFLSAGRVSGVALEDVARQVGRARARLASRWLDAPPRDHLDTQDGRDIQILEAQLRECFALDFRALSCPTTRTWADEERAVRTTLAREPARLAAPLFRSHAFSQPTLHFLRNQAAREQLHILSYGLEPAVD</sequence>
<feature type="compositionally biased region" description="Low complexity" evidence="1">
    <location>
        <begin position="236"/>
        <end position="246"/>
    </location>
</feature>
<feature type="region of interest" description="Disordered" evidence="1">
    <location>
        <begin position="234"/>
        <end position="259"/>
    </location>
</feature>
<accession>A0A2N5VD87</accession>
<feature type="compositionally biased region" description="Polar residues" evidence="1">
    <location>
        <begin position="465"/>
        <end position="477"/>
    </location>
</feature>
<feature type="region of interest" description="Disordered" evidence="1">
    <location>
        <begin position="157"/>
        <end position="190"/>
    </location>
</feature>
<dbReference type="Proteomes" id="UP000235392">
    <property type="component" value="Unassembled WGS sequence"/>
</dbReference>
<organism evidence="2 3">
    <name type="scientific">Puccinia coronata f. sp. avenae</name>
    <dbReference type="NCBI Taxonomy" id="200324"/>
    <lineage>
        <taxon>Eukaryota</taxon>
        <taxon>Fungi</taxon>
        <taxon>Dikarya</taxon>
        <taxon>Basidiomycota</taxon>
        <taxon>Pucciniomycotina</taxon>
        <taxon>Pucciniomycetes</taxon>
        <taxon>Pucciniales</taxon>
        <taxon>Pucciniaceae</taxon>
        <taxon>Puccinia</taxon>
    </lineage>
</organism>
<protein>
    <submittedName>
        <fullName evidence="2">Uncharacterized protein</fullName>
    </submittedName>
</protein>
<reference evidence="2 3" key="1">
    <citation type="submission" date="2017-11" db="EMBL/GenBank/DDBJ databases">
        <title>De novo assembly and phasing of dikaryotic genomes from two isolates of Puccinia coronata f. sp. avenae, the causal agent of oat crown rust.</title>
        <authorList>
            <person name="Miller M.E."/>
            <person name="Zhang Y."/>
            <person name="Omidvar V."/>
            <person name="Sperschneider J."/>
            <person name="Schwessinger B."/>
            <person name="Raley C."/>
            <person name="Palmer J.M."/>
            <person name="Garnica D."/>
            <person name="Upadhyaya N."/>
            <person name="Rathjen J."/>
            <person name="Taylor J.M."/>
            <person name="Park R.F."/>
            <person name="Dodds P.N."/>
            <person name="Hirsch C.D."/>
            <person name="Kianian S.F."/>
            <person name="Figueroa M."/>
        </authorList>
    </citation>
    <scope>NUCLEOTIDE SEQUENCE [LARGE SCALE GENOMIC DNA]</scope>
    <source>
        <strain evidence="2">12SD80</strain>
    </source>
</reference>
<dbReference type="EMBL" id="PGCI01000027">
    <property type="protein sequence ID" value="PLW47955.1"/>
    <property type="molecule type" value="Genomic_DNA"/>
</dbReference>
<proteinExistence type="predicted"/>
<evidence type="ECO:0000313" key="2">
    <source>
        <dbReference type="EMBL" id="PLW47955.1"/>
    </source>
</evidence>
<evidence type="ECO:0000256" key="1">
    <source>
        <dbReference type="SAM" id="MobiDB-lite"/>
    </source>
</evidence>